<dbReference type="Gene3D" id="1.20.120.520">
    <property type="entry name" value="nmb1532 protein domain like"/>
    <property type="match status" value="1"/>
</dbReference>
<evidence type="ECO:0000313" key="2">
    <source>
        <dbReference type="Proteomes" id="UP000321533"/>
    </source>
</evidence>
<keyword evidence="2" id="KW-1185">Reference proteome</keyword>
<dbReference type="AlphaFoldDB" id="A0A5B8V744"/>
<name>A0A5B8V744_9BACT</name>
<dbReference type="OrthoDB" id="5654170at2"/>
<proteinExistence type="predicted"/>
<sequence length="221" mass="25290">MQRYNAFNMIHKALRHMLYDTALTLQQTWFADIKEAETAIEKTEAVIHIFERHAHHEDTYVLPAVEKYNAALVASFEAEHKKDLGLGNLLKNLINIYRNVNFEEERINAGSALTKAFIDFMVFNLEHMGKEEILINKVLWEHYTDEQLLDISQQIAASIPPEELAFASKWMIRSINNKEAIGWLSQVKATAPPFVLQSILTEAVNTLPSERVEKIQEGIAA</sequence>
<protein>
    <recommendedName>
        <fullName evidence="3">Hemerythrin-like domain-containing protein</fullName>
    </recommendedName>
</protein>
<dbReference type="Proteomes" id="UP000321533">
    <property type="component" value="Chromosome"/>
</dbReference>
<evidence type="ECO:0000313" key="1">
    <source>
        <dbReference type="EMBL" id="QEC67287.1"/>
    </source>
</evidence>
<dbReference type="EMBL" id="CP042435">
    <property type="protein sequence ID" value="QEC67287.1"/>
    <property type="molecule type" value="Genomic_DNA"/>
</dbReference>
<reference evidence="1 2" key="1">
    <citation type="journal article" date="2016" name="Int. J. Syst. Evol. Microbiol.">
        <title>Panacibacter ginsenosidivorans gen. nov., sp. nov., with ginsenoside converting activity isolated from soil of a ginseng field.</title>
        <authorList>
            <person name="Siddiqi M.Z."/>
            <person name="Muhammad Shafi S."/>
            <person name="Choi K.D."/>
            <person name="Im W.T."/>
        </authorList>
    </citation>
    <scope>NUCLEOTIDE SEQUENCE [LARGE SCALE GENOMIC DNA]</scope>
    <source>
        <strain evidence="1 2">Gsoil1550</strain>
    </source>
</reference>
<evidence type="ECO:0008006" key="3">
    <source>
        <dbReference type="Google" id="ProtNLM"/>
    </source>
</evidence>
<accession>A0A5B8V744</accession>
<organism evidence="1 2">
    <name type="scientific">Panacibacter ginsenosidivorans</name>
    <dbReference type="NCBI Taxonomy" id="1813871"/>
    <lineage>
        <taxon>Bacteria</taxon>
        <taxon>Pseudomonadati</taxon>
        <taxon>Bacteroidota</taxon>
        <taxon>Chitinophagia</taxon>
        <taxon>Chitinophagales</taxon>
        <taxon>Chitinophagaceae</taxon>
        <taxon>Panacibacter</taxon>
    </lineage>
</organism>
<gene>
    <name evidence="1" type="ORF">FRZ67_08265</name>
</gene>
<dbReference type="RefSeq" id="WP_147189094.1">
    <property type="nucleotide sequence ID" value="NZ_CP042435.1"/>
</dbReference>
<dbReference type="KEGG" id="pgin:FRZ67_08265"/>